<evidence type="ECO:0000256" key="11">
    <source>
        <dbReference type="ARBA" id="ARBA00048670"/>
    </source>
</evidence>
<comment type="cofactor">
    <cofactor evidence="12">
        <name>Mg(2+)</name>
        <dbReference type="ChEBI" id="CHEBI:18420"/>
    </cofactor>
    <text evidence="12">Binds 1 Mg(2+) ion per subunit.</text>
</comment>
<accession>A0ABT0R1C8</accession>
<evidence type="ECO:0000256" key="3">
    <source>
        <dbReference type="ARBA" id="ARBA00007812"/>
    </source>
</evidence>
<evidence type="ECO:0000256" key="2">
    <source>
        <dbReference type="ARBA" id="ARBA00005025"/>
    </source>
</evidence>
<dbReference type="InterPro" id="IPR045229">
    <property type="entry name" value="TPP_enz"/>
</dbReference>
<proteinExistence type="inferred from homology"/>
<keyword evidence="5 12" id="KW-0028">Amino-acid biosynthesis</keyword>
<keyword evidence="8 12" id="KW-0460">Magnesium</keyword>
<name>A0ABT0R1C8_9MICO</name>
<keyword evidence="10 12" id="KW-0100">Branched-chain amino acid biosynthesis</keyword>
<comment type="similarity">
    <text evidence="3 12">Belongs to the TPP enzyme family.</text>
</comment>
<evidence type="ECO:0000256" key="6">
    <source>
        <dbReference type="ARBA" id="ARBA00022679"/>
    </source>
</evidence>
<dbReference type="SUPFAM" id="SSF52518">
    <property type="entry name" value="Thiamin diphosphate-binding fold (THDP-binding)"/>
    <property type="match status" value="2"/>
</dbReference>
<dbReference type="EC" id="2.2.1.6" evidence="4 12"/>
<evidence type="ECO:0000256" key="9">
    <source>
        <dbReference type="ARBA" id="ARBA00023052"/>
    </source>
</evidence>
<dbReference type="InterPro" id="IPR029061">
    <property type="entry name" value="THDP-binding"/>
</dbReference>
<dbReference type="InterPro" id="IPR012846">
    <property type="entry name" value="Acetolactate_synth_lsu"/>
</dbReference>
<feature type="domain" description="Thiamine pyrophosphate enzyme central" evidence="13">
    <location>
        <begin position="196"/>
        <end position="331"/>
    </location>
</feature>
<evidence type="ECO:0000256" key="5">
    <source>
        <dbReference type="ARBA" id="ARBA00022605"/>
    </source>
</evidence>
<dbReference type="EMBL" id="JAKNCJ010000005">
    <property type="protein sequence ID" value="MCL6423734.1"/>
    <property type="molecule type" value="Genomic_DNA"/>
</dbReference>
<dbReference type="Pfam" id="PF02775">
    <property type="entry name" value="TPP_enzyme_C"/>
    <property type="match status" value="1"/>
</dbReference>
<keyword evidence="6 12" id="KW-0808">Transferase</keyword>
<protein>
    <recommendedName>
        <fullName evidence="4 12">Acetolactate synthase</fullName>
        <ecNumber evidence="4 12">2.2.1.6</ecNumber>
    </recommendedName>
</protein>
<comment type="caution">
    <text evidence="16">The sequence shown here is derived from an EMBL/GenBank/DDBJ whole genome shotgun (WGS) entry which is preliminary data.</text>
</comment>
<evidence type="ECO:0000259" key="14">
    <source>
        <dbReference type="Pfam" id="PF02775"/>
    </source>
</evidence>
<evidence type="ECO:0000256" key="1">
    <source>
        <dbReference type="ARBA" id="ARBA00004974"/>
    </source>
</evidence>
<comment type="pathway">
    <text evidence="1 12">Amino-acid biosynthesis; L-isoleucine biosynthesis; L-isoleucine from 2-oxobutanoate: step 1/4.</text>
</comment>
<comment type="catalytic activity">
    <reaction evidence="11 12">
        <text>2 pyruvate + H(+) = (2S)-2-acetolactate + CO2</text>
        <dbReference type="Rhea" id="RHEA:25249"/>
        <dbReference type="ChEBI" id="CHEBI:15361"/>
        <dbReference type="ChEBI" id="CHEBI:15378"/>
        <dbReference type="ChEBI" id="CHEBI:16526"/>
        <dbReference type="ChEBI" id="CHEBI:58476"/>
        <dbReference type="EC" id="2.2.1.6"/>
    </reaction>
</comment>
<dbReference type="PROSITE" id="PS00187">
    <property type="entry name" value="TPP_ENZYMES"/>
    <property type="match status" value="1"/>
</dbReference>
<dbReference type="Pfam" id="PF02776">
    <property type="entry name" value="TPP_enzyme_N"/>
    <property type="match status" value="1"/>
</dbReference>
<keyword evidence="17" id="KW-1185">Reference proteome</keyword>
<dbReference type="SUPFAM" id="SSF52467">
    <property type="entry name" value="DHS-like NAD/FAD-binding domain"/>
    <property type="match status" value="1"/>
</dbReference>
<dbReference type="PANTHER" id="PTHR18968:SF13">
    <property type="entry name" value="ACETOLACTATE SYNTHASE CATALYTIC SUBUNIT, MITOCHONDRIAL"/>
    <property type="match status" value="1"/>
</dbReference>
<feature type="domain" description="Thiamine pyrophosphate enzyme N-terminal TPP-binding" evidence="15">
    <location>
        <begin position="7"/>
        <end position="122"/>
    </location>
</feature>
<comment type="pathway">
    <text evidence="2 12">Amino-acid biosynthesis; L-valine biosynthesis; L-valine from pyruvate: step 1/4.</text>
</comment>
<evidence type="ECO:0000256" key="8">
    <source>
        <dbReference type="ARBA" id="ARBA00022842"/>
    </source>
</evidence>
<dbReference type="Gene3D" id="3.40.50.970">
    <property type="match status" value="2"/>
</dbReference>
<dbReference type="NCBIfam" id="NF005860">
    <property type="entry name" value="PRK07789.1"/>
    <property type="match status" value="1"/>
</dbReference>
<evidence type="ECO:0000256" key="12">
    <source>
        <dbReference type="RuleBase" id="RU003591"/>
    </source>
</evidence>
<dbReference type="RefSeq" id="WP_249737817.1">
    <property type="nucleotide sequence ID" value="NZ_JAKNCJ010000005.1"/>
</dbReference>
<dbReference type="NCBIfam" id="TIGR00118">
    <property type="entry name" value="acolac_lg"/>
    <property type="match status" value="1"/>
</dbReference>
<keyword evidence="9 12" id="KW-0786">Thiamine pyrophosphate</keyword>
<feature type="domain" description="Thiamine pyrophosphate enzyme TPP-binding" evidence="14">
    <location>
        <begin position="395"/>
        <end position="550"/>
    </location>
</feature>
<dbReference type="Proteomes" id="UP001203761">
    <property type="component" value="Unassembled WGS sequence"/>
</dbReference>
<dbReference type="Gene3D" id="3.40.50.1220">
    <property type="entry name" value="TPP-binding domain"/>
    <property type="match status" value="1"/>
</dbReference>
<evidence type="ECO:0000256" key="10">
    <source>
        <dbReference type="ARBA" id="ARBA00023304"/>
    </source>
</evidence>
<dbReference type="InterPro" id="IPR039368">
    <property type="entry name" value="AHAS_TPP"/>
</dbReference>
<sequence length="585" mass="62183">MAGESVTGAQSLIRSLEHAGAEVVFGLPGGAILPTYDPLLDAEKLRHILVRHEQGAGHAASGYAHATGKVGVCLATSGPGATNLITAIADAQMDSIPMVAITGQVGSSFIGTDAFQEADIVGMTMPVTKHNFLVKDPAEIPTVIKQAFHIASTGRPGVVLVDVTKDAQQATTEFSWPGDISLPGYRPAGDPADAAVREAADLLLGAKRPVFLLGGGVIRSGASAQVRELVELSGAPFVTTLMGRGALPDSHLQQLGMPGMHGTVAAVSALQRADLIIAIGARFDDRVTGRLDSFAPNAGIVHIDIDAAEISKNRHADVAIIADARSAASALAGVVRERLAQGDPRDYESWWATLSNLRDTYPLGWTQTEDGFTAPQKVISRIGEISGPESIFVSGVGQHQMWSSQFIRYERPNSWINSGGLGTMGYSVPAAMGAKVGQPDRTVWAIDGDGCFQMTNQELATCVINEIPIKVAVINNSSLGMVRQWQNLFYDKRFSNTELNTGHGSRRIPDFVKLADAYGCAGLRCESDADIDRTIEAAMEINDRPVVVDFHVSADAMVWPMVPAGVSNDEIQIAQGMSPEWERDI</sequence>
<evidence type="ECO:0000256" key="7">
    <source>
        <dbReference type="ARBA" id="ARBA00022723"/>
    </source>
</evidence>
<gene>
    <name evidence="16" type="ORF">Bequi_10105</name>
</gene>
<evidence type="ECO:0000259" key="15">
    <source>
        <dbReference type="Pfam" id="PF02776"/>
    </source>
</evidence>
<evidence type="ECO:0000313" key="16">
    <source>
        <dbReference type="EMBL" id="MCL6423734.1"/>
    </source>
</evidence>
<dbReference type="InterPro" id="IPR029035">
    <property type="entry name" value="DHS-like_NAD/FAD-binding_dom"/>
</dbReference>
<evidence type="ECO:0000256" key="4">
    <source>
        <dbReference type="ARBA" id="ARBA00013145"/>
    </source>
</evidence>
<comment type="cofactor">
    <cofactor evidence="12">
        <name>thiamine diphosphate</name>
        <dbReference type="ChEBI" id="CHEBI:58937"/>
    </cofactor>
    <text evidence="12">Binds 1 thiamine pyrophosphate per subunit.</text>
</comment>
<dbReference type="CDD" id="cd07035">
    <property type="entry name" value="TPP_PYR_POX_like"/>
    <property type="match status" value="1"/>
</dbReference>
<dbReference type="InterPro" id="IPR000399">
    <property type="entry name" value="TPP-bd_CS"/>
</dbReference>
<organism evidence="16 17">
    <name type="scientific">Brachybacterium equifaecis</name>
    <dbReference type="NCBI Taxonomy" id="2910770"/>
    <lineage>
        <taxon>Bacteria</taxon>
        <taxon>Bacillati</taxon>
        <taxon>Actinomycetota</taxon>
        <taxon>Actinomycetes</taxon>
        <taxon>Micrococcales</taxon>
        <taxon>Dermabacteraceae</taxon>
        <taxon>Brachybacterium</taxon>
    </lineage>
</organism>
<dbReference type="InterPro" id="IPR012001">
    <property type="entry name" value="Thiamin_PyroP_enz_TPP-bd_dom"/>
</dbReference>
<dbReference type="Pfam" id="PF00205">
    <property type="entry name" value="TPP_enzyme_M"/>
    <property type="match status" value="1"/>
</dbReference>
<evidence type="ECO:0000259" key="13">
    <source>
        <dbReference type="Pfam" id="PF00205"/>
    </source>
</evidence>
<dbReference type="CDD" id="cd02015">
    <property type="entry name" value="TPP_AHAS"/>
    <property type="match status" value="1"/>
</dbReference>
<keyword evidence="7 12" id="KW-0479">Metal-binding</keyword>
<dbReference type="InterPro" id="IPR012000">
    <property type="entry name" value="Thiamin_PyroP_enz_cen_dom"/>
</dbReference>
<dbReference type="PANTHER" id="PTHR18968">
    <property type="entry name" value="THIAMINE PYROPHOSPHATE ENZYMES"/>
    <property type="match status" value="1"/>
</dbReference>
<dbReference type="InterPro" id="IPR011766">
    <property type="entry name" value="TPP_enzyme_TPP-bd"/>
</dbReference>
<reference evidence="16" key="1">
    <citation type="submission" date="2022-02" db="EMBL/GenBank/DDBJ databases">
        <authorList>
            <person name="Lee M."/>
            <person name="Kim S.-J."/>
            <person name="Jung M.-Y."/>
        </authorList>
    </citation>
    <scope>NUCLEOTIDE SEQUENCE</scope>
    <source>
        <strain evidence="16">JHP9</strain>
    </source>
</reference>
<evidence type="ECO:0000313" key="17">
    <source>
        <dbReference type="Proteomes" id="UP001203761"/>
    </source>
</evidence>